<dbReference type="AlphaFoldDB" id="A0A068UHJ2"/>
<sequence>MSGSQVELLAANQVLIPFYLLQFRHLYLVSLDIFFMTLLVKFHELRVSSTLHWQQVLCLFTASLSCGEGLNALALVPAPHHTFVATLGCIDASANMEDSCDDQLLKRSNYSLVLVVYVDAFMFT</sequence>
<protein>
    <submittedName>
        <fullName evidence="1">Uncharacterized protein</fullName>
    </submittedName>
</protein>
<organism evidence="1 2">
    <name type="scientific">Coffea canephora</name>
    <name type="common">Robusta coffee</name>
    <dbReference type="NCBI Taxonomy" id="49390"/>
    <lineage>
        <taxon>Eukaryota</taxon>
        <taxon>Viridiplantae</taxon>
        <taxon>Streptophyta</taxon>
        <taxon>Embryophyta</taxon>
        <taxon>Tracheophyta</taxon>
        <taxon>Spermatophyta</taxon>
        <taxon>Magnoliopsida</taxon>
        <taxon>eudicotyledons</taxon>
        <taxon>Gunneridae</taxon>
        <taxon>Pentapetalae</taxon>
        <taxon>asterids</taxon>
        <taxon>lamiids</taxon>
        <taxon>Gentianales</taxon>
        <taxon>Rubiaceae</taxon>
        <taxon>Ixoroideae</taxon>
        <taxon>Gardenieae complex</taxon>
        <taxon>Bertiereae - Coffeeae clade</taxon>
        <taxon>Coffeeae</taxon>
        <taxon>Coffea</taxon>
    </lineage>
</organism>
<dbReference type="EMBL" id="HG739111">
    <property type="protein sequence ID" value="CDP07669.1"/>
    <property type="molecule type" value="Genomic_DNA"/>
</dbReference>
<proteinExistence type="predicted"/>
<accession>A0A068UHJ2</accession>
<keyword evidence="2" id="KW-1185">Reference proteome</keyword>
<dbReference type="Gramene" id="CDP07669">
    <property type="protein sequence ID" value="CDP07669"/>
    <property type="gene ID" value="GSCOC_T00024998001"/>
</dbReference>
<gene>
    <name evidence="1" type="ORF">GSCOC_T00024998001</name>
</gene>
<dbReference type="InParanoid" id="A0A068UHJ2"/>
<evidence type="ECO:0000313" key="2">
    <source>
        <dbReference type="Proteomes" id="UP000295252"/>
    </source>
</evidence>
<reference evidence="2" key="1">
    <citation type="journal article" date="2014" name="Science">
        <title>The coffee genome provides insight into the convergent evolution of caffeine biosynthesis.</title>
        <authorList>
            <person name="Denoeud F."/>
            <person name="Carretero-Paulet L."/>
            <person name="Dereeper A."/>
            <person name="Droc G."/>
            <person name="Guyot R."/>
            <person name="Pietrella M."/>
            <person name="Zheng C."/>
            <person name="Alberti A."/>
            <person name="Anthony F."/>
            <person name="Aprea G."/>
            <person name="Aury J.M."/>
            <person name="Bento P."/>
            <person name="Bernard M."/>
            <person name="Bocs S."/>
            <person name="Campa C."/>
            <person name="Cenci A."/>
            <person name="Combes M.C."/>
            <person name="Crouzillat D."/>
            <person name="Da Silva C."/>
            <person name="Daddiego L."/>
            <person name="De Bellis F."/>
            <person name="Dussert S."/>
            <person name="Garsmeur O."/>
            <person name="Gayraud T."/>
            <person name="Guignon V."/>
            <person name="Jahn K."/>
            <person name="Jamilloux V."/>
            <person name="Joet T."/>
            <person name="Labadie K."/>
            <person name="Lan T."/>
            <person name="Leclercq J."/>
            <person name="Lepelley M."/>
            <person name="Leroy T."/>
            <person name="Li L.T."/>
            <person name="Librado P."/>
            <person name="Lopez L."/>
            <person name="Munoz A."/>
            <person name="Noel B."/>
            <person name="Pallavicini A."/>
            <person name="Perrotta G."/>
            <person name="Poncet V."/>
            <person name="Pot D."/>
            <person name="Priyono X."/>
            <person name="Rigoreau M."/>
            <person name="Rouard M."/>
            <person name="Rozas J."/>
            <person name="Tranchant-Dubreuil C."/>
            <person name="VanBuren R."/>
            <person name="Zhang Q."/>
            <person name="Andrade A.C."/>
            <person name="Argout X."/>
            <person name="Bertrand B."/>
            <person name="de Kochko A."/>
            <person name="Graziosi G."/>
            <person name="Henry R.J."/>
            <person name="Jayarama X."/>
            <person name="Ming R."/>
            <person name="Nagai C."/>
            <person name="Rounsley S."/>
            <person name="Sankoff D."/>
            <person name="Giuliano G."/>
            <person name="Albert V.A."/>
            <person name="Wincker P."/>
            <person name="Lashermes P."/>
        </authorList>
    </citation>
    <scope>NUCLEOTIDE SEQUENCE [LARGE SCALE GENOMIC DNA]</scope>
    <source>
        <strain evidence="2">cv. DH200-94</strain>
    </source>
</reference>
<dbReference type="Proteomes" id="UP000295252">
    <property type="component" value="Chromosome IV"/>
</dbReference>
<evidence type="ECO:0000313" key="1">
    <source>
        <dbReference type="EMBL" id="CDP07669.1"/>
    </source>
</evidence>
<name>A0A068UHJ2_COFCA</name>